<keyword evidence="4" id="KW-1133">Transmembrane helix</keyword>
<dbReference type="SUPFAM" id="SSF54427">
    <property type="entry name" value="NTF2-like"/>
    <property type="match status" value="1"/>
</dbReference>
<dbReference type="GO" id="GO:0016757">
    <property type="term" value="F:glycosyltransferase activity"/>
    <property type="evidence" value="ECO:0007669"/>
    <property type="project" value="UniProtKB-KW"/>
</dbReference>
<dbReference type="Gene3D" id="3.10.450.100">
    <property type="entry name" value="NTF2-like, domain 1"/>
    <property type="match status" value="1"/>
</dbReference>
<keyword evidence="3 4" id="KW-0472">Membrane</keyword>
<dbReference type="SUPFAM" id="SSF56601">
    <property type="entry name" value="beta-lactamase/transpeptidase-like"/>
    <property type="match status" value="1"/>
</dbReference>
<feature type="domain" description="NTF2-like N-terminal transpeptidase" evidence="7">
    <location>
        <begin position="47"/>
        <end position="163"/>
    </location>
</feature>
<dbReference type="InterPro" id="IPR001460">
    <property type="entry name" value="PCN-bd_Tpept"/>
</dbReference>
<evidence type="ECO:0000256" key="1">
    <source>
        <dbReference type="ARBA" id="ARBA00004162"/>
    </source>
</evidence>
<feature type="domain" description="Penicillin-binding protein transpeptidase" evidence="5">
    <location>
        <begin position="365"/>
        <end position="666"/>
    </location>
</feature>
<keyword evidence="8" id="KW-0328">Glycosyltransferase</keyword>
<dbReference type="Pfam" id="PF03717">
    <property type="entry name" value="PBP_dimer"/>
    <property type="match status" value="1"/>
</dbReference>
<evidence type="ECO:0000256" key="2">
    <source>
        <dbReference type="ARBA" id="ARBA00007171"/>
    </source>
</evidence>
<comment type="similarity">
    <text evidence="2">Belongs to the transpeptidase family.</text>
</comment>
<organism evidence="8 9">
    <name type="scientific">Enterococcus durans</name>
    <dbReference type="NCBI Taxonomy" id="53345"/>
    <lineage>
        <taxon>Bacteria</taxon>
        <taxon>Bacillati</taxon>
        <taxon>Bacillota</taxon>
        <taxon>Bacilli</taxon>
        <taxon>Lactobacillales</taxon>
        <taxon>Enterococcaceae</taxon>
        <taxon>Enterococcus</taxon>
    </lineage>
</organism>
<dbReference type="EC" id="2.4.1.129" evidence="8"/>
<feature type="domain" description="Penicillin-binding protein dimerisation" evidence="6">
    <location>
        <begin position="171"/>
        <end position="331"/>
    </location>
</feature>
<dbReference type="InterPro" id="IPR032710">
    <property type="entry name" value="NTF2-like_dom_sf"/>
</dbReference>
<protein>
    <submittedName>
        <fullName evidence="8">Penicillin-binding protein 4</fullName>
        <ecNumber evidence="8">2.4.1.129</ecNumber>
    </submittedName>
</protein>
<keyword evidence="4" id="KW-0812">Transmembrane</keyword>
<dbReference type="InterPro" id="IPR012338">
    <property type="entry name" value="Beta-lactam/transpept-like"/>
</dbReference>
<evidence type="ECO:0000259" key="5">
    <source>
        <dbReference type="Pfam" id="PF00905"/>
    </source>
</evidence>
<keyword evidence="8" id="KW-0808">Transferase</keyword>
<dbReference type="Gene3D" id="3.90.1310.10">
    <property type="entry name" value="Penicillin-binding protein 2a (Domain 2)"/>
    <property type="match status" value="1"/>
</dbReference>
<accession>A0A377KM79</accession>
<proteinExistence type="inferred from homology"/>
<evidence type="ECO:0000313" key="9">
    <source>
        <dbReference type="Proteomes" id="UP000254070"/>
    </source>
</evidence>
<dbReference type="PROSITE" id="PS51257">
    <property type="entry name" value="PROKAR_LIPOPROTEIN"/>
    <property type="match status" value="1"/>
</dbReference>
<dbReference type="AlphaFoldDB" id="A0A377KM79"/>
<comment type="subcellular location">
    <subcellularLocation>
        <location evidence="1">Cell membrane</location>
        <topology evidence="1">Single-pass membrane protein</topology>
    </subcellularLocation>
</comment>
<dbReference type="Pfam" id="PF05223">
    <property type="entry name" value="MecA_N"/>
    <property type="match status" value="1"/>
</dbReference>
<dbReference type="Pfam" id="PF00905">
    <property type="entry name" value="Transpeptidase"/>
    <property type="match status" value="1"/>
</dbReference>
<evidence type="ECO:0000256" key="3">
    <source>
        <dbReference type="ARBA" id="ARBA00023136"/>
    </source>
</evidence>
<dbReference type="InterPro" id="IPR050515">
    <property type="entry name" value="Beta-lactam/transpept"/>
</dbReference>
<dbReference type="InterPro" id="IPR005311">
    <property type="entry name" value="PBP_dimer"/>
</dbReference>
<sequence>MKRSDTHRKKKTGLIVGGGVILVLAAACGGYFLYQHQQEEKAVKASEKTIQQFVTELNKGDYEKAVALIQVDNKGKNRFSKKEVLEKYQNIYGAVDVKGIEVSNLKIDKKDNDTYTFDYKAEMNTTLGELKDLSYEGTLSKKNDQTKINWQPNLIFPQMSGNDKVSLTAETAKRGNILDRNGKPLATTGKLKQLGVVPGKLGEGEEKTANVTAIAKAFDLTEEEINQAISQSWVQPDYFVPLKIIDGETPELPSGATIQEVDGRYYPLGEAAAQLVGYIGEITAEDIKKNTELSSNGKIGRSGLEMAYDKELRGTNGGKLSITDENGTEKKVLIDHEVKNGQDIKLTLDADAQKIAYDSLGEKPGSTVATSPKTGDLLVLASSPSYDPNKMTNGISQEDYKAYSENKNQPFISRFATGYAPGSTFKMITAAIGLDNQTINPEESLAISGLKWQKDSSWGSYQVTRVSDVPQVNLKDALVYSDNIYMAQETLKMGEKAFRDGLNKFIFGEELDLPLSMNPAQISNEKSFNSDILLADTGYGQGQLLINPIQQATMYSVFANNGTLVYPKLVLDHETKDKKNVISQSAVQTIIPDLKDVVQDVNGTAHSLASLNIPIAAKTGTAEIKEKQDEKGQENSFLFAVNPDTNGYLMVSMLENKEEGDSATKRAPELLQYLNQTYQQNQVIDRNYSCNERLTDDWLFP</sequence>
<dbReference type="EMBL" id="UGIF01000002">
    <property type="protein sequence ID" value="STP30288.1"/>
    <property type="molecule type" value="Genomic_DNA"/>
</dbReference>
<feature type="transmembrane region" description="Helical" evidence="4">
    <location>
        <begin position="12"/>
        <end position="34"/>
    </location>
</feature>
<dbReference type="GO" id="GO:0071555">
    <property type="term" value="P:cell wall organization"/>
    <property type="evidence" value="ECO:0007669"/>
    <property type="project" value="TreeGrafter"/>
</dbReference>
<dbReference type="GO" id="GO:0071972">
    <property type="term" value="F:peptidoglycan L,D-transpeptidase activity"/>
    <property type="evidence" value="ECO:0007669"/>
    <property type="project" value="TreeGrafter"/>
</dbReference>
<dbReference type="Gene3D" id="3.30.1390.30">
    <property type="entry name" value="Penicillin-binding protein 2a, domain 3"/>
    <property type="match status" value="1"/>
</dbReference>
<dbReference type="Gene3D" id="3.40.710.10">
    <property type="entry name" value="DD-peptidase/beta-lactamase superfamily"/>
    <property type="match status" value="1"/>
</dbReference>
<dbReference type="PANTHER" id="PTHR30627">
    <property type="entry name" value="PEPTIDOGLYCAN D,D-TRANSPEPTIDASE"/>
    <property type="match status" value="1"/>
</dbReference>
<gene>
    <name evidence="8" type="primary">ftsI</name>
    <name evidence="8" type="ORF">NCTC8129_02528</name>
</gene>
<dbReference type="GO" id="GO:0046677">
    <property type="term" value="P:response to antibiotic"/>
    <property type="evidence" value="ECO:0007669"/>
    <property type="project" value="InterPro"/>
</dbReference>
<dbReference type="InterPro" id="IPR007887">
    <property type="entry name" value="MecA_N"/>
</dbReference>
<evidence type="ECO:0000259" key="6">
    <source>
        <dbReference type="Pfam" id="PF03717"/>
    </source>
</evidence>
<evidence type="ECO:0000256" key="4">
    <source>
        <dbReference type="SAM" id="Phobius"/>
    </source>
</evidence>
<dbReference type="Proteomes" id="UP000254070">
    <property type="component" value="Unassembled WGS sequence"/>
</dbReference>
<dbReference type="PANTHER" id="PTHR30627:SF25">
    <property type="entry name" value="PENICILLIN-BINDING PROTEIN 3"/>
    <property type="match status" value="1"/>
</dbReference>
<reference evidence="8 9" key="1">
    <citation type="submission" date="2018-06" db="EMBL/GenBank/DDBJ databases">
        <authorList>
            <consortium name="Pathogen Informatics"/>
            <person name="Doyle S."/>
        </authorList>
    </citation>
    <scope>NUCLEOTIDE SEQUENCE [LARGE SCALE GENOMIC DNA]</scope>
    <source>
        <strain evidence="8 9">NCTC8129</strain>
    </source>
</reference>
<evidence type="ECO:0000259" key="7">
    <source>
        <dbReference type="Pfam" id="PF05223"/>
    </source>
</evidence>
<dbReference type="GO" id="GO:0005886">
    <property type="term" value="C:plasma membrane"/>
    <property type="evidence" value="ECO:0007669"/>
    <property type="project" value="UniProtKB-SubCell"/>
</dbReference>
<dbReference type="GO" id="GO:0008658">
    <property type="term" value="F:penicillin binding"/>
    <property type="evidence" value="ECO:0007669"/>
    <property type="project" value="InterPro"/>
</dbReference>
<evidence type="ECO:0000313" key="8">
    <source>
        <dbReference type="EMBL" id="STP30288.1"/>
    </source>
</evidence>
<dbReference type="InterPro" id="IPR036138">
    <property type="entry name" value="PBP_dimer_sf"/>
</dbReference>
<dbReference type="SUPFAM" id="SSF56519">
    <property type="entry name" value="Penicillin binding protein dimerisation domain"/>
    <property type="match status" value="1"/>
</dbReference>
<name>A0A377KM79_9ENTE</name>